<keyword evidence="1" id="KW-0732">Signal</keyword>
<reference evidence="3 4" key="1">
    <citation type="journal article" date="2019" name="Int. J. Syst. Evol. Microbiol.">
        <title>The Global Catalogue of Microorganisms (GCM) 10K type strain sequencing project: providing services to taxonomists for standard genome sequencing and annotation.</title>
        <authorList>
            <consortium name="The Broad Institute Genomics Platform"/>
            <consortium name="The Broad Institute Genome Sequencing Center for Infectious Disease"/>
            <person name="Wu L."/>
            <person name="Ma J."/>
        </authorList>
    </citation>
    <scope>NUCLEOTIDE SEQUENCE [LARGE SCALE GENOMIC DNA]</scope>
    <source>
        <strain evidence="3 4">JCM 15974</strain>
    </source>
</reference>
<evidence type="ECO:0000313" key="3">
    <source>
        <dbReference type="EMBL" id="GAA0733195.1"/>
    </source>
</evidence>
<feature type="signal peptide" evidence="1">
    <location>
        <begin position="1"/>
        <end position="21"/>
    </location>
</feature>
<feature type="domain" description="Type IX secretion system protein PorV" evidence="2">
    <location>
        <begin position="29"/>
        <end position="190"/>
    </location>
</feature>
<evidence type="ECO:0000259" key="2">
    <source>
        <dbReference type="Pfam" id="PF19572"/>
    </source>
</evidence>
<dbReference type="InterPro" id="IPR045741">
    <property type="entry name" value="PorV"/>
</dbReference>
<evidence type="ECO:0000256" key="1">
    <source>
        <dbReference type="SAM" id="SignalP"/>
    </source>
</evidence>
<gene>
    <name evidence="3" type="ORF">GCM10009430_47160</name>
</gene>
<comment type="caution">
    <text evidence="3">The sequence shown here is derived from an EMBL/GenBank/DDBJ whole genome shotgun (WGS) entry which is preliminary data.</text>
</comment>
<dbReference type="EMBL" id="BAAAGE010000007">
    <property type="protein sequence ID" value="GAA0733195.1"/>
    <property type="molecule type" value="Genomic_DNA"/>
</dbReference>
<protein>
    <submittedName>
        <fullName evidence="3">PorV/PorQ family protein</fullName>
    </submittedName>
</protein>
<feature type="chain" id="PRO_5046964208" evidence="1">
    <location>
        <begin position="22"/>
        <end position="365"/>
    </location>
</feature>
<sequence>MLGLKRIIIALFSLSVFFSSAQTRKYSNEFLNIGVDAGALGMANAVVATSGDVNSGYWNPAGLINLEDNQVSFMHAAYFANIANYDYLAFGMPLDEKSAISFSLIRFGVDDILDTTSLVDADGNIDYTRINLFSAADYAFTFSYSRKLPIEGLSYGANAKVIRRIIGDFASSWGFGFDAALQYQKNNWQFGVMVRDITTTFNAWSVEEFAIGDLNGDGIPDEDQIPQIRDQELPETTEITIPKLQFGAARKFDIGTKFGLNTELDMNVRFAETNDIISSSAISVTPAFGFELDYAQIVYLRGGVGNFQNIEQFDGSDNVGFQPNFGIGFQYKGIQVDYALTDIGDQSAAIYSNVFSIKVDWSLFR</sequence>
<dbReference type="Gene3D" id="2.40.160.60">
    <property type="entry name" value="Outer membrane protein transport protein (OMPP1/FadL/TodX)"/>
    <property type="match status" value="1"/>
</dbReference>
<organism evidence="3 4">
    <name type="scientific">Aquimarina litoralis</name>
    <dbReference type="NCBI Taxonomy" id="584605"/>
    <lineage>
        <taxon>Bacteria</taxon>
        <taxon>Pseudomonadati</taxon>
        <taxon>Bacteroidota</taxon>
        <taxon>Flavobacteriia</taxon>
        <taxon>Flavobacteriales</taxon>
        <taxon>Flavobacteriaceae</taxon>
        <taxon>Aquimarina</taxon>
    </lineage>
</organism>
<accession>A0ABN1J9Q7</accession>
<evidence type="ECO:0000313" key="4">
    <source>
        <dbReference type="Proteomes" id="UP001501758"/>
    </source>
</evidence>
<dbReference type="NCBIfam" id="NF033709">
    <property type="entry name" value="PorV_fam"/>
    <property type="match status" value="1"/>
</dbReference>
<name>A0ABN1J9Q7_9FLAO</name>
<proteinExistence type="predicted"/>
<dbReference type="Pfam" id="PF19572">
    <property type="entry name" value="PorV"/>
    <property type="match status" value="1"/>
</dbReference>
<dbReference type="Proteomes" id="UP001501758">
    <property type="component" value="Unassembled WGS sequence"/>
</dbReference>
<keyword evidence="4" id="KW-1185">Reference proteome</keyword>